<evidence type="ECO:0000256" key="1">
    <source>
        <dbReference type="SAM" id="MobiDB-lite"/>
    </source>
</evidence>
<reference evidence="2 3" key="1">
    <citation type="journal article" date="2020" name="Int. J. Syst. Evol. Microbiol.">
        <title>Reclassification of Streptomyces castelarensis and Streptomyces sporoclivatus as later heterotypic synonyms of Streptomyces antimycoticus.</title>
        <authorList>
            <person name="Komaki H."/>
            <person name="Tamura T."/>
        </authorList>
    </citation>
    <scope>NUCLEOTIDE SEQUENCE [LARGE SCALE GENOMIC DNA]</scope>
    <source>
        <strain evidence="2 3">NBRC 100767</strain>
    </source>
</reference>
<dbReference type="AlphaFoldDB" id="A0A499UBS0"/>
<dbReference type="EMBL" id="AP019620">
    <property type="protein sequence ID" value="BBJ38313.1"/>
    <property type="molecule type" value="Genomic_DNA"/>
</dbReference>
<feature type="region of interest" description="Disordered" evidence="1">
    <location>
        <begin position="72"/>
        <end position="91"/>
    </location>
</feature>
<evidence type="ECO:0000313" key="2">
    <source>
        <dbReference type="EMBL" id="BBJ38313.1"/>
    </source>
</evidence>
<proteinExistence type="predicted"/>
<accession>A0A499UBS0</accession>
<evidence type="ECO:0000313" key="3">
    <source>
        <dbReference type="Proteomes" id="UP000463951"/>
    </source>
</evidence>
<gene>
    <name evidence="2" type="ORF">SSPO_010310</name>
</gene>
<sequence>MSVLPGSLCERLQHVRGIPVGQGFDHAGRVRESLGCGECSVSRIPGALALSLQHKGCYRGGDEQDNEYDLEDQHLARDTARVEQGAKRTGR</sequence>
<dbReference type="Proteomes" id="UP000463951">
    <property type="component" value="Chromosome"/>
</dbReference>
<organism evidence="2 3">
    <name type="scientific">Streptomyces antimycoticus</name>
    <dbReference type="NCBI Taxonomy" id="68175"/>
    <lineage>
        <taxon>Bacteria</taxon>
        <taxon>Bacillati</taxon>
        <taxon>Actinomycetota</taxon>
        <taxon>Actinomycetes</taxon>
        <taxon>Kitasatosporales</taxon>
        <taxon>Streptomycetaceae</taxon>
        <taxon>Streptomyces</taxon>
        <taxon>Streptomyces violaceusniger group</taxon>
    </lineage>
</organism>
<name>A0A499UBS0_9ACTN</name>
<protein>
    <submittedName>
        <fullName evidence="2">Uncharacterized protein</fullName>
    </submittedName>
</protein>